<sequence>MGTTNPIRGKRELEKFKNYYLEKEKYRNYLLIIMGLNTALRISDILKLRWNDVYDFQNKRYRSHICLVEQKTGKKTMIAVNHSLHEALVMCRKDRNEEDFLFCTHSDPSHAISRYQAYRIIRRAAEGCGLEGHISCHSLRKTFGYHAWKQGVPPAMLMNIYNHSSYQITKRYLGIEQDDMDYVFRKIDL</sequence>
<dbReference type="PANTHER" id="PTHR30349">
    <property type="entry name" value="PHAGE INTEGRASE-RELATED"/>
    <property type="match status" value="1"/>
</dbReference>
<organism evidence="3 4">
    <name type="scientific">Jutongia huaianensis</name>
    <dbReference type="NCBI Taxonomy" id="2763668"/>
    <lineage>
        <taxon>Bacteria</taxon>
        <taxon>Bacillati</taxon>
        <taxon>Bacillota</taxon>
        <taxon>Clostridia</taxon>
        <taxon>Lachnospirales</taxon>
        <taxon>Lachnospiraceae</taxon>
        <taxon>Jutongia</taxon>
    </lineage>
</organism>
<dbReference type="InterPro" id="IPR002104">
    <property type="entry name" value="Integrase_catalytic"/>
</dbReference>
<evidence type="ECO:0000256" key="1">
    <source>
        <dbReference type="ARBA" id="ARBA00023172"/>
    </source>
</evidence>
<dbReference type="Pfam" id="PF00589">
    <property type="entry name" value="Phage_integrase"/>
    <property type="match status" value="1"/>
</dbReference>
<dbReference type="Proteomes" id="UP000606193">
    <property type="component" value="Unassembled WGS sequence"/>
</dbReference>
<dbReference type="Gene3D" id="1.10.443.10">
    <property type="entry name" value="Intergrase catalytic core"/>
    <property type="match status" value="1"/>
</dbReference>
<name>A0ABR7N1V2_9FIRM</name>
<dbReference type="PROSITE" id="PS51898">
    <property type="entry name" value="TYR_RECOMBINASE"/>
    <property type="match status" value="1"/>
</dbReference>
<dbReference type="RefSeq" id="WP_118676547.1">
    <property type="nucleotide sequence ID" value="NZ_JACRSX010000010.1"/>
</dbReference>
<protein>
    <submittedName>
        <fullName evidence="3">Tyrosine-type recombinase/integrase</fullName>
    </submittedName>
</protein>
<comment type="caution">
    <text evidence="3">The sequence shown here is derived from an EMBL/GenBank/DDBJ whole genome shotgun (WGS) entry which is preliminary data.</text>
</comment>
<dbReference type="PANTHER" id="PTHR30349:SF82">
    <property type="entry name" value="INTEGRASE_RECOMBINASE YOEC-RELATED"/>
    <property type="match status" value="1"/>
</dbReference>
<dbReference type="SUPFAM" id="SSF56349">
    <property type="entry name" value="DNA breaking-rejoining enzymes"/>
    <property type="match status" value="1"/>
</dbReference>
<reference evidence="3 4" key="1">
    <citation type="submission" date="2020-08" db="EMBL/GenBank/DDBJ databases">
        <title>Genome public.</title>
        <authorList>
            <person name="Liu C."/>
            <person name="Sun Q."/>
        </authorList>
    </citation>
    <scope>NUCLEOTIDE SEQUENCE [LARGE SCALE GENOMIC DNA]</scope>
    <source>
        <strain evidence="3 4">NSJ-37</strain>
    </source>
</reference>
<dbReference type="EMBL" id="JACRSX010000010">
    <property type="protein sequence ID" value="MBC8562596.1"/>
    <property type="molecule type" value="Genomic_DNA"/>
</dbReference>
<dbReference type="InterPro" id="IPR011010">
    <property type="entry name" value="DNA_brk_join_enz"/>
</dbReference>
<accession>A0ABR7N1V2</accession>
<keyword evidence="1" id="KW-0233">DNA recombination</keyword>
<gene>
    <name evidence="3" type="ORF">H8704_08135</name>
</gene>
<keyword evidence="4" id="KW-1185">Reference proteome</keyword>
<dbReference type="InterPro" id="IPR050090">
    <property type="entry name" value="Tyrosine_recombinase_XerCD"/>
</dbReference>
<evidence type="ECO:0000313" key="3">
    <source>
        <dbReference type="EMBL" id="MBC8562596.1"/>
    </source>
</evidence>
<feature type="domain" description="Tyr recombinase" evidence="2">
    <location>
        <begin position="2"/>
        <end position="185"/>
    </location>
</feature>
<evidence type="ECO:0000259" key="2">
    <source>
        <dbReference type="PROSITE" id="PS51898"/>
    </source>
</evidence>
<proteinExistence type="predicted"/>
<dbReference type="InterPro" id="IPR013762">
    <property type="entry name" value="Integrase-like_cat_sf"/>
</dbReference>
<evidence type="ECO:0000313" key="4">
    <source>
        <dbReference type="Proteomes" id="UP000606193"/>
    </source>
</evidence>